<feature type="compositionally biased region" description="Polar residues" evidence="1">
    <location>
        <begin position="454"/>
        <end position="465"/>
    </location>
</feature>
<feature type="domain" description="PID" evidence="2">
    <location>
        <begin position="164"/>
        <end position="236"/>
    </location>
</feature>
<feature type="compositionally biased region" description="Low complexity" evidence="1">
    <location>
        <begin position="758"/>
        <end position="771"/>
    </location>
</feature>
<accession>A0AA85JIB2</accession>
<proteinExistence type="predicted"/>
<feature type="compositionally biased region" description="Basic and acidic residues" evidence="1">
    <location>
        <begin position="257"/>
        <end position="268"/>
    </location>
</feature>
<dbReference type="InterPro" id="IPR051133">
    <property type="entry name" value="Adapter_Engulfment-Domain"/>
</dbReference>
<dbReference type="PANTHER" id="PTHR11232">
    <property type="entry name" value="PHOSPHOTYROSINE INTERACTION DOMAIN-CONTAINING FAMILY MEMBER"/>
    <property type="match status" value="1"/>
</dbReference>
<feature type="compositionally biased region" description="Basic and acidic residues" evidence="1">
    <location>
        <begin position="371"/>
        <end position="382"/>
    </location>
</feature>
<protein>
    <recommendedName>
        <fullName evidence="2">PID domain-containing protein</fullName>
    </recommendedName>
</protein>
<organism evidence="3 4">
    <name type="scientific">Trichobilharzia regenti</name>
    <name type="common">Nasal bird schistosome</name>
    <dbReference type="NCBI Taxonomy" id="157069"/>
    <lineage>
        <taxon>Eukaryota</taxon>
        <taxon>Metazoa</taxon>
        <taxon>Spiralia</taxon>
        <taxon>Lophotrochozoa</taxon>
        <taxon>Platyhelminthes</taxon>
        <taxon>Trematoda</taxon>
        <taxon>Digenea</taxon>
        <taxon>Strigeidida</taxon>
        <taxon>Schistosomatoidea</taxon>
        <taxon>Schistosomatidae</taxon>
        <taxon>Trichobilharzia</taxon>
    </lineage>
</organism>
<dbReference type="Pfam" id="PF00640">
    <property type="entry name" value="PID"/>
    <property type="match status" value="1"/>
</dbReference>
<evidence type="ECO:0000256" key="1">
    <source>
        <dbReference type="SAM" id="MobiDB-lite"/>
    </source>
</evidence>
<feature type="region of interest" description="Disordered" evidence="1">
    <location>
        <begin position="913"/>
        <end position="934"/>
    </location>
</feature>
<dbReference type="AlphaFoldDB" id="A0AA85JIB2"/>
<feature type="region of interest" description="Disordered" evidence="1">
    <location>
        <begin position="741"/>
        <end position="787"/>
    </location>
</feature>
<feature type="compositionally biased region" description="Low complexity" evidence="1">
    <location>
        <begin position="466"/>
        <end position="511"/>
    </location>
</feature>
<feature type="compositionally biased region" description="Basic and acidic residues" evidence="1">
    <location>
        <begin position="327"/>
        <end position="342"/>
    </location>
</feature>
<evidence type="ECO:0000259" key="2">
    <source>
        <dbReference type="PROSITE" id="PS01179"/>
    </source>
</evidence>
<feature type="compositionally biased region" description="Basic residues" evidence="1">
    <location>
        <begin position="294"/>
        <end position="312"/>
    </location>
</feature>
<feature type="compositionally biased region" description="Low complexity" evidence="1">
    <location>
        <begin position="1038"/>
        <end position="1056"/>
    </location>
</feature>
<dbReference type="InterPro" id="IPR011993">
    <property type="entry name" value="PH-like_dom_sf"/>
</dbReference>
<dbReference type="InterPro" id="IPR006020">
    <property type="entry name" value="PTB/PI_dom"/>
</dbReference>
<feature type="compositionally biased region" description="Basic and acidic residues" evidence="1">
    <location>
        <begin position="277"/>
        <end position="293"/>
    </location>
</feature>
<feature type="compositionally biased region" description="Basic and acidic residues" evidence="1">
    <location>
        <begin position="351"/>
        <end position="364"/>
    </location>
</feature>
<feature type="compositionally biased region" description="Polar residues" evidence="1">
    <location>
        <begin position="313"/>
        <end position="326"/>
    </location>
</feature>
<sequence length="1175" mass="131335">MPFRRHAYDFMLDDGLDTRIPVYSDEVFKQGIHFCAKFVGGMDIPRPQNRLEIVSSMRRIRYEFKEKGIKKQKVLIKVSADGVFVYLRKKPKFGIRWPVSRTFISSSQIPSTRVFSEILTTDTTSVKETNGAVGDYDAVSAAGSGLLGLGLRDTSMLDCMHQSNLLLYHPIYRIFYVSHDSQDLKIFSYIARDSRTSVFRCNVFKAYKKLQAMRIVRTVGQAFDVCHRIALQKQEQQTDANEDNNTASNNNDEKEELVEKPVKSDKKSSNTANLSNKSDESAKQKKHNGDISKHRNSSKHASKSGTKRKRPKSVNSKGGSGSLSQTRKSDSHKEKKSAHDTDTNDDDEHNEDIGKHHKDDEAKSSKHRKSKDLLSDSDKNDEMLIDVKLADLITPSTETVELINIDNDMSKSIVSCAHSKASLQRKTTNKSKTTSHHKYDGLKKSPRKKHDSRCTSISDSESSACSQSHSRGQSDSSKSSEESASSDSSVGSHAMSYHSASQASSLSSVCSGEKIRVRNRHEHRKHRKRHSSSHKNTKLKTSITTRDLVWMLQTGEDKSEKTDIFTQELLSLFSGNTTSTAFMLEQGRRMHQSRSLDTNVARDLLNGSSLQSPNDLSTTLLADSALPETSTTDQNAICTVFPETSLPTSSVDTNLHQQCIKQLVRQNWDLRTWLNQMSDRLARLELLTSGRIGQNDQTMHSTNTNGINTNGVNASVDQIKMFSMGQSKYAAGRRVLPNSASFSVQSGNKSITDHNTLSSSSFSKWDSSTNSNNDANYKPLSSSNPFRMPRSISALTGNINEMNTTKPQFVSPHTAYMSNKPNYSIPTVSSELPKTPNLNNFDTVSKENTSLEDDEFLQLANRKEVSKSQNKSRTLKHSWSVKGSNDFGALDHPFNTTGLPRSISAVNSPLETMASDTTIPDNQVVNQSTGSSVHQTTQNEYIHLTNTSASPAQSDRLNYKETNSLTRENNSDANDKSVISIQKLLPQPPKRLISTTNQFDSKINHHEQRTFQSNSDGNILTDINASNQSLQVQPTKLSNDSNETENSNNYFPTTSSSGIRYSSSTISFQMNTDNEIIKKFPVNNQCTYTHVNESDMHTLPNLTKSYNSEDKYTSSTDDECTSSTKLNKTLLKKSNSMRYNNMYSLPIKSTTLSSSKDKLLMYVKRSLKLTNMHTK</sequence>
<dbReference type="SMART" id="SM00462">
    <property type="entry name" value="PTB"/>
    <property type="match status" value="1"/>
</dbReference>
<feature type="region of interest" description="Disordered" evidence="1">
    <location>
        <begin position="1026"/>
        <end position="1056"/>
    </location>
</feature>
<dbReference type="Proteomes" id="UP000050795">
    <property type="component" value="Unassembled WGS sequence"/>
</dbReference>
<name>A0AA85JIB2_TRIRE</name>
<dbReference type="PANTHER" id="PTHR11232:SF17">
    <property type="entry name" value="CAPON-LIKE PROTEIN"/>
    <property type="match status" value="1"/>
</dbReference>
<dbReference type="SUPFAM" id="SSF50729">
    <property type="entry name" value="PH domain-like"/>
    <property type="match status" value="2"/>
</dbReference>
<evidence type="ECO:0000313" key="4">
    <source>
        <dbReference type="WBParaSite" id="TREG1_22340.5"/>
    </source>
</evidence>
<dbReference type="PROSITE" id="PS01179">
    <property type="entry name" value="PID"/>
    <property type="match status" value="1"/>
</dbReference>
<feature type="region of interest" description="Disordered" evidence="1">
    <location>
        <begin position="418"/>
        <end position="540"/>
    </location>
</feature>
<feature type="compositionally biased region" description="Basic residues" evidence="1">
    <location>
        <begin position="517"/>
        <end position="538"/>
    </location>
</feature>
<reference evidence="3" key="1">
    <citation type="submission" date="2022-06" db="EMBL/GenBank/DDBJ databases">
        <authorList>
            <person name="Berger JAMES D."/>
            <person name="Berger JAMES D."/>
        </authorList>
    </citation>
    <scope>NUCLEOTIDE SEQUENCE [LARGE SCALE GENOMIC DNA]</scope>
</reference>
<dbReference type="GO" id="GO:0050998">
    <property type="term" value="F:nitric-oxide synthase binding"/>
    <property type="evidence" value="ECO:0007669"/>
    <property type="project" value="TreeGrafter"/>
</dbReference>
<keyword evidence="3" id="KW-1185">Reference proteome</keyword>
<feature type="compositionally biased region" description="Polar residues" evidence="1">
    <location>
        <begin position="741"/>
        <end position="757"/>
    </location>
</feature>
<feature type="compositionally biased region" description="Polar residues" evidence="1">
    <location>
        <begin position="1026"/>
        <end position="1037"/>
    </location>
</feature>
<feature type="region of interest" description="Disordered" evidence="1">
    <location>
        <begin position="234"/>
        <end position="382"/>
    </location>
</feature>
<dbReference type="WBParaSite" id="TREG1_22340.5">
    <property type="protein sequence ID" value="TREG1_22340.5"/>
    <property type="gene ID" value="TREG1_22340"/>
</dbReference>
<evidence type="ECO:0000313" key="3">
    <source>
        <dbReference type="Proteomes" id="UP000050795"/>
    </source>
</evidence>
<dbReference type="Gene3D" id="2.30.29.30">
    <property type="entry name" value="Pleckstrin-homology domain (PH domain)/Phosphotyrosine-binding domain (PTB)"/>
    <property type="match status" value="2"/>
</dbReference>
<feature type="compositionally biased region" description="Basic residues" evidence="1">
    <location>
        <begin position="427"/>
        <end position="436"/>
    </location>
</feature>
<feature type="compositionally biased region" description="Polar residues" evidence="1">
    <location>
        <begin position="772"/>
        <end position="785"/>
    </location>
</feature>
<reference evidence="4" key="2">
    <citation type="submission" date="2023-11" db="UniProtKB">
        <authorList>
            <consortium name="WormBaseParasite"/>
        </authorList>
    </citation>
    <scope>IDENTIFICATION</scope>
</reference>